<protein>
    <submittedName>
        <fullName evidence="2">Uncharacterized protein</fullName>
    </submittedName>
</protein>
<name>A0A2P2PWA5_RHIMU</name>
<proteinExistence type="predicted"/>
<accession>A0A2P2PWA5</accession>
<keyword evidence="1" id="KW-1133">Transmembrane helix</keyword>
<sequence>MVYNYSVRFCPYLLLLCIEFVFIWLLTVCFFFFFKWLNVILLQRHCI</sequence>
<dbReference type="AlphaFoldDB" id="A0A2P2PWA5"/>
<dbReference type="EMBL" id="GGEC01078543">
    <property type="protein sequence ID" value="MBX59027.1"/>
    <property type="molecule type" value="Transcribed_RNA"/>
</dbReference>
<keyword evidence="1" id="KW-0812">Transmembrane</keyword>
<feature type="transmembrane region" description="Helical" evidence="1">
    <location>
        <begin position="12"/>
        <end position="34"/>
    </location>
</feature>
<evidence type="ECO:0000313" key="2">
    <source>
        <dbReference type="EMBL" id="MBX59027.1"/>
    </source>
</evidence>
<evidence type="ECO:0000256" key="1">
    <source>
        <dbReference type="SAM" id="Phobius"/>
    </source>
</evidence>
<keyword evidence="1" id="KW-0472">Membrane</keyword>
<reference evidence="2" key="1">
    <citation type="submission" date="2018-02" db="EMBL/GenBank/DDBJ databases">
        <title>Rhizophora mucronata_Transcriptome.</title>
        <authorList>
            <person name="Meera S.P."/>
            <person name="Sreeshan A."/>
            <person name="Augustine A."/>
        </authorList>
    </citation>
    <scope>NUCLEOTIDE SEQUENCE</scope>
    <source>
        <tissue evidence="2">Leaf</tissue>
    </source>
</reference>
<organism evidence="2">
    <name type="scientific">Rhizophora mucronata</name>
    <name type="common">Asiatic mangrove</name>
    <dbReference type="NCBI Taxonomy" id="61149"/>
    <lineage>
        <taxon>Eukaryota</taxon>
        <taxon>Viridiplantae</taxon>
        <taxon>Streptophyta</taxon>
        <taxon>Embryophyta</taxon>
        <taxon>Tracheophyta</taxon>
        <taxon>Spermatophyta</taxon>
        <taxon>Magnoliopsida</taxon>
        <taxon>eudicotyledons</taxon>
        <taxon>Gunneridae</taxon>
        <taxon>Pentapetalae</taxon>
        <taxon>rosids</taxon>
        <taxon>fabids</taxon>
        <taxon>Malpighiales</taxon>
        <taxon>Rhizophoraceae</taxon>
        <taxon>Rhizophora</taxon>
    </lineage>
</organism>